<evidence type="ECO:0000259" key="4">
    <source>
        <dbReference type="SMART" id="SM01088"/>
    </source>
</evidence>
<dbReference type="InterPro" id="IPR002486">
    <property type="entry name" value="Col_cuticle_N"/>
</dbReference>
<evidence type="ECO:0000256" key="1">
    <source>
        <dbReference type="ARBA" id="ARBA00022737"/>
    </source>
</evidence>
<evidence type="ECO:0000256" key="2">
    <source>
        <dbReference type="SAM" id="MobiDB-lite"/>
    </source>
</evidence>
<evidence type="ECO:0000256" key="3">
    <source>
        <dbReference type="SAM" id="Phobius"/>
    </source>
</evidence>
<keyword evidence="6" id="KW-1185">Reference proteome</keyword>
<feature type="domain" description="Nematode cuticle collagen N-terminal" evidence="4">
    <location>
        <begin position="12"/>
        <end position="64"/>
    </location>
</feature>
<keyword evidence="3" id="KW-0472">Membrane</keyword>
<protein>
    <submittedName>
        <fullName evidence="5">Nematode cuticle collagen domain protein</fullName>
    </submittedName>
</protein>
<keyword evidence="3" id="KW-0812">Transmembrane</keyword>
<keyword evidence="1" id="KW-0677">Repeat</keyword>
<feature type="compositionally biased region" description="Acidic residues" evidence="2">
    <location>
        <begin position="124"/>
        <end position="133"/>
    </location>
</feature>
<name>A0A0B1T826_OESDE</name>
<dbReference type="AlphaFoldDB" id="A0A0B1T826"/>
<accession>A0A0B1T826</accession>
<sequence>MDVDTKIRAFRFVGYAAVSFSTVALLSLCVTLPMIHSYVSHVRVKMNAELYDCKNSLMNIWSDVSNLPAPRTGNRTARHAAGYSDTEKMEYPDDSKYADDNKYPEDNKEPEDNKYDEDNKYPDDNTDNGDNEENTGNNCQGCCLPGPAGGQERPVAPDVRGDPGLLVVRVIPDDHHRSHAAR</sequence>
<proteinExistence type="predicted"/>
<keyword evidence="5" id="KW-0176">Collagen</keyword>
<keyword evidence="3" id="KW-1133">Transmembrane helix</keyword>
<reference evidence="5 6" key="1">
    <citation type="submission" date="2014-03" db="EMBL/GenBank/DDBJ databases">
        <title>Draft genome of the hookworm Oesophagostomum dentatum.</title>
        <authorList>
            <person name="Mitreva M."/>
        </authorList>
    </citation>
    <scope>NUCLEOTIDE SEQUENCE [LARGE SCALE GENOMIC DNA]</scope>
    <source>
        <strain evidence="5 6">OD-Hann</strain>
    </source>
</reference>
<feature type="region of interest" description="Disordered" evidence="2">
    <location>
        <begin position="66"/>
        <end position="161"/>
    </location>
</feature>
<evidence type="ECO:0000313" key="5">
    <source>
        <dbReference type="EMBL" id="KHJ91957.1"/>
    </source>
</evidence>
<feature type="compositionally biased region" description="Basic and acidic residues" evidence="2">
    <location>
        <begin position="85"/>
        <end position="123"/>
    </location>
</feature>
<dbReference type="GO" id="GO:0005581">
    <property type="term" value="C:collagen trimer"/>
    <property type="evidence" value="ECO:0007669"/>
    <property type="project" value="UniProtKB-KW"/>
</dbReference>
<organism evidence="5 6">
    <name type="scientific">Oesophagostomum dentatum</name>
    <name type="common">Nodular worm</name>
    <dbReference type="NCBI Taxonomy" id="61180"/>
    <lineage>
        <taxon>Eukaryota</taxon>
        <taxon>Metazoa</taxon>
        <taxon>Ecdysozoa</taxon>
        <taxon>Nematoda</taxon>
        <taxon>Chromadorea</taxon>
        <taxon>Rhabditida</taxon>
        <taxon>Rhabditina</taxon>
        <taxon>Rhabditomorpha</taxon>
        <taxon>Strongyloidea</taxon>
        <taxon>Strongylidae</taxon>
        <taxon>Oesophagostomum</taxon>
    </lineage>
</organism>
<evidence type="ECO:0000313" key="6">
    <source>
        <dbReference type="Proteomes" id="UP000053660"/>
    </source>
</evidence>
<dbReference type="OrthoDB" id="5985978at2759"/>
<dbReference type="SMART" id="SM01088">
    <property type="entry name" value="Col_cuticle_N"/>
    <property type="match status" value="1"/>
</dbReference>
<dbReference type="GO" id="GO:0042302">
    <property type="term" value="F:structural constituent of cuticle"/>
    <property type="evidence" value="ECO:0007669"/>
    <property type="project" value="InterPro"/>
</dbReference>
<gene>
    <name evidence="5" type="ORF">OESDEN_08163</name>
</gene>
<feature type="transmembrane region" description="Helical" evidence="3">
    <location>
        <begin position="12"/>
        <end position="35"/>
    </location>
</feature>
<dbReference type="Pfam" id="PF01484">
    <property type="entry name" value="Col_cuticle_N"/>
    <property type="match status" value="1"/>
</dbReference>
<dbReference type="EMBL" id="KN551682">
    <property type="protein sequence ID" value="KHJ91957.1"/>
    <property type="molecule type" value="Genomic_DNA"/>
</dbReference>
<dbReference type="Proteomes" id="UP000053660">
    <property type="component" value="Unassembled WGS sequence"/>
</dbReference>